<keyword evidence="3" id="KW-1185">Reference proteome</keyword>
<reference evidence="2" key="1">
    <citation type="journal article" date="2023" name="IMA Fungus">
        <title>Comparative genomic study of the Penicillium genus elucidates a diverse pangenome and 15 lateral gene transfer events.</title>
        <authorList>
            <person name="Petersen C."/>
            <person name="Sorensen T."/>
            <person name="Nielsen M.R."/>
            <person name="Sondergaard T.E."/>
            <person name="Sorensen J.L."/>
            <person name="Fitzpatrick D.A."/>
            <person name="Frisvad J.C."/>
            <person name="Nielsen K.L."/>
        </authorList>
    </citation>
    <scope>NUCLEOTIDE SEQUENCE</scope>
    <source>
        <strain evidence="2">IBT 12815</strain>
    </source>
</reference>
<dbReference type="RefSeq" id="XP_056747505.1">
    <property type="nucleotide sequence ID" value="XM_056902218.1"/>
</dbReference>
<evidence type="ECO:0000256" key="1">
    <source>
        <dbReference type="SAM" id="Phobius"/>
    </source>
</evidence>
<name>A0AAD6DLM9_9EURO</name>
<dbReference type="GeneID" id="81592460"/>
<keyword evidence="1" id="KW-1133">Transmembrane helix</keyword>
<proteinExistence type="predicted"/>
<feature type="transmembrane region" description="Helical" evidence="1">
    <location>
        <begin position="50"/>
        <end position="67"/>
    </location>
</feature>
<dbReference type="EMBL" id="JAQJAE010000006">
    <property type="protein sequence ID" value="KAJ5588486.1"/>
    <property type="molecule type" value="Genomic_DNA"/>
</dbReference>
<feature type="transmembrane region" description="Helical" evidence="1">
    <location>
        <begin position="87"/>
        <end position="104"/>
    </location>
</feature>
<dbReference type="AlphaFoldDB" id="A0AAD6DLM9"/>
<gene>
    <name evidence="2" type="ORF">N7537_011164</name>
</gene>
<accession>A0AAD6DLM9</accession>
<dbReference type="Proteomes" id="UP001213799">
    <property type="component" value="Unassembled WGS sequence"/>
</dbReference>
<sequence length="153" mass="16789">MGQESSTLIFFQRALAIALTVTACRQLGTLYTPLSLFLPSNLLTDAVDSLIATVVATATLFFTWHIAGPLTTDSSTFSTTSLNFSRSILASIVLVFTLCGDSLFKRASVALAVGACWTIGWKITLAEQRNSYWQFLKQALILKLLDLWQKGNF</sequence>
<protein>
    <submittedName>
        <fullName evidence="2">Uncharacterized protein</fullName>
    </submittedName>
</protein>
<reference evidence="2" key="2">
    <citation type="submission" date="2023-01" db="EMBL/GenBank/DDBJ databases">
        <authorList>
            <person name="Petersen C."/>
        </authorList>
    </citation>
    <scope>NUCLEOTIDE SEQUENCE</scope>
    <source>
        <strain evidence="2">IBT 12815</strain>
    </source>
</reference>
<feature type="transmembrane region" description="Helical" evidence="1">
    <location>
        <begin position="15"/>
        <end position="38"/>
    </location>
</feature>
<organism evidence="2 3">
    <name type="scientific">Penicillium hordei</name>
    <dbReference type="NCBI Taxonomy" id="40994"/>
    <lineage>
        <taxon>Eukaryota</taxon>
        <taxon>Fungi</taxon>
        <taxon>Dikarya</taxon>
        <taxon>Ascomycota</taxon>
        <taxon>Pezizomycotina</taxon>
        <taxon>Eurotiomycetes</taxon>
        <taxon>Eurotiomycetidae</taxon>
        <taxon>Eurotiales</taxon>
        <taxon>Aspergillaceae</taxon>
        <taxon>Penicillium</taxon>
    </lineage>
</organism>
<evidence type="ECO:0000313" key="2">
    <source>
        <dbReference type="EMBL" id="KAJ5588486.1"/>
    </source>
</evidence>
<keyword evidence="1" id="KW-0812">Transmembrane</keyword>
<comment type="caution">
    <text evidence="2">The sequence shown here is derived from an EMBL/GenBank/DDBJ whole genome shotgun (WGS) entry which is preliminary data.</text>
</comment>
<keyword evidence="1" id="KW-0472">Membrane</keyword>
<evidence type="ECO:0000313" key="3">
    <source>
        <dbReference type="Proteomes" id="UP001213799"/>
    </source>
</evidence>